<organism evidence="2 3">
    <name type="scientific">Brassica napus</name>
    <name type="common">Rape</name>
    <dbReference type="NCBI Taxonomy" id="3708"/>
    <lineage>
        <taxon>Eukaryota</taxon>
        <taxon>Viridiplantae</taxon>
        <taxon>Streptophyta</taxon>
        <taxon>Embryophyta</taxon>
        <taxon>Tracheophyta</taxon>
        <taxon>Spermatophyta</taxon>
        <taxon>Magnoliopsida</taxon>
        <taxon>eudicotyledons</taxon>
        <taxon>Gunneridae</taxon>
        <taxon>Pentapetalae</taxon>
        <taxon>rosids</taxon>
        <taxon>malvids</taxon>
        <taxon>Brassicales</taxon>
        <taxon>Brassicaceae</taxon>
        <taxon>Brassiceae</taxon>
        <taxon>Brassica</taxon>
    </lineage>
</organism>
<keyword evidence="1" id="KW-1133">Transmembrane helix</keyword>
<feature type="transmembrane region" description="Helical" evidence="1">
    <location>
        <begin position="351"/>
        <end position="373"/>
    </location>
</feature>
<evidence type="ECO:0000313" key="3">
    <source>
        <dbReference type="Proteomes" id="UP000824890"/>
    </source>
</evidence>
<accession>A0ABQ7XER0</accession>
<evidence type="ECO:0000256" key="1">
    <source>
        <dbReference type="SAM" id="Phobius"/>
    </source>
</evidence>
<dbReference type="PANTHER" id="PTHR36714">
    <property type="entry name" value="T23E23.1"/>
    <property type="match status" value="1"/>
</dbReference>
<evidence type="ECO:0008006" key="4">
    <source>
        <dbReference type="Google" id="ProtNLM"/>
    </source>
</evidence>
<feature type="transmembrane region" description="Helical" evidence="1">
    <location>
        <begin position="65"/>
        <end position="89"/>
    </location>
</feature>
<comment type="caution">
    <text evidence="2">The sequence shown here is derived from an EMBL/GenBank/DDBJ whole genome shotgun (WGS) entry which is preliminary data.</text>
</comment>
<sequence>LMNNSHKKSILGLLLQRFSRSCLVEEPHLVAFPDISILRPLVNHLRIFNYLLVPRGTVRARTVRICLNGIGGCLTTSLYILLLSTSVFFDIGEDGGSYTTRSSFEEDLSPSRILFDSVMAMFHGVIFIVLLAKFSEWTAGLALSSYHRRRHKKSGAKMNVRGTDDSNIVITSNCVHARCSKIFDEFANVGKTKLHVMLYVLVLILQNNKDSKMNEKLSVMELLKRAAKLLFSNINLAFFLFFSSLPLFCFLILFELSLQTTISLTYQFLSQELDLGGYFFLQDHKDLSENDLIPWLIQTSLLYFFPYTLLDLFTTTVIVAASSVSYTSGEEEPLGMLCLVQRSAKICRNRLVGCLITSLYVLLLSTSVFFGFFSESVNYLFITSLARDYQRFHSKTAVLFHAVVVLIRGTVFIVLAVKFGNWSAGWNMGLVVSVLEEEEDGEDGKGGIYGTNALSLSYWYGRGHEKRDLLMMLMFLVFAIATRMPCLYSRCSLSLSSSGNGVLYTGLYVGLICVGNVVKWVACVVSYYDCRARVLEKKDDVEIGSKAKGFAT</sequence>
<feature type="transmembrane region" description="Helical" evidence="1">
    <location>
        <begin position="304"/>
        <end position="326"/>
    </location>
</feature>
<keyword evidence="1" id="KW-0812">Transmembrane</keyword>
<feature type="transmembrane region" description="Helical" evidence="1">
    <location>
        <begin position="502"/>
        <end position="528"/>
    </location>
</feature>
<gene>
    <name evidence="2" type="ORF">HID58_069241</name>
</gene>
<reference evidence="2 3" key="1">
    <citation type="submission" date="2021-05" db="EMBL/GenBank/DDBJ databases">
        <title>Genome Assembly of Synthetic Allotetraploid Brassica napus Reveals Homoeologous Exchanges between Subgenomes.</title>
        <authorList>
            <person name="Davis J.T."/>
        </authorList>
    </citation>
    <scope>NUCLEOTIDE SEQUENCE [LARGE SCALE GENOMIC DNA]</scope>
    <source>
        <strain evidence="3">cv. Da-Ae</strain>
        <tissue evidence="2">Seedling</tissue>
    </source>
</reference>
<keyword evidence="3" id="KW-1185">Reference proteome</keyword>
<feature type="transmembrane region" description="Helical" evidence="1">
    <location>
        <begin position="230"/>
        <end position="254"/>
    </location>
</feature>
<dbReference type="PANTHER" id="PTHR36714:SF6">
    <property type="entry name" value="TRANSMEMBRANE PROTEIN"/>
    <property type="match status" value="1"/>
</dbReference>
<name>A0ABQ7XER0_BRANA</name>
<feature type="transmembrane region" description="Helical" evidence="1">
    <location>
        <begin position="398"/>
        <end position="417"/>
    </location>
</feature>
<feature type="transmembrane region" description="Helical" evidence="1">
    <location>
        <begin position="120"/>
        <end position="143"/>
    </location>
</feature>
<dbReference type="EMBL" id="JAGKQM010000417">
    <property type="protein sequence ID" value="KAH0854435.1"/>
    <property type="molecule type" value="Genomic_DNA"/>
</dbReference>
<protein>
    <recommendedName>
        <fullName evidence="4">Transmembrane protein</fullName>
    </recommendedName>
</protein>
<evidence type="ECO:0000313" key="2">
    <source>
        <dbReference type="EMBL" id="KAH0854435.1"/>
    </source>
</evidence>
<keyword evidence="1" id="KW-0472">Membrane</keyword>
<feature type="non-terminal residue" evidence="2">
    <location>
        <position position="1"/>
    </location>
</feature>
<dbReference type="Proteomes" id="UP000824890">
    <property type="component" value="Unassembled WGS sequence"/>
</dbReference>
<proteinExistence type="predicted"/>
<feature type="transmembrane region" description="Helical" evidence="1">
    <location>
        <begin position="469"/>
        <end position="490"/>
    </location>
</feature>